<dbReference type="CDD" id="cd00090">
    <property type="entry name" value="HTH_ARSR"/>
    <property type="match status" value="1"/>
</dbReference>
<dbReference type="PROSITE" id="PS50987">
    <property type="entry name" value="HTH_ARSR_2"/>
    <property type="match status" value="1"/>
</dbReference>
<dbReference type="SMART" id="SM00418">
    <property type="entry name" value="HTH_ARSR"/>
    <property type="match status" value="1"/>
</dbReference>
<proteinExistence type="predicted"/>
<dbReference type="Gene3D" id="1.10.10.10">
    <property type="entry name" value="Winged helix-like DNA-binding domain superfamily/Winged helix DNA-binding domain"/>
    <property type="match status" value="1"/>
</dbReference>
<dbReference type="InterPro" id="IPR036390">
    <property type="entry name" value="WH_DNA-bd_sf"/>
</dbReference>
<evidence type="ECO:0000256" key="1">
    <source>
        <dbReference type="ARBA" id="ARBA00023015"/>
    </source>
</evidence>
<dbReference type="NCBIfam" id="NF033788">
    <property type="entry name" value="HTH_metalloreg"/>
    <property type="match status" value="1"/>
</dbReference>
<dbReference type="SUPFAM" id="SSF46785">
    <property type="entry name" value="Winged helix' DNA-binding domain"/>
    <property type="match status" value="1"/>
</dbReference>
<dbReference type="eggNOG" id="COG0640">
    <property type="taxonomic scope" value="Bacteria"/>
</dbReference>
<dbReference type="InterPro" id="IPR001845">
    <property type="entry name" value="HTH_ArsR_DNA-bd_dom"/>
</dbReference>
<dbReference type="GO" id="GO:0003700">
    <property type="term" value="F:DNA-binding transcription factor activity"/>
    <property type="evidence" value="ECO:0007669"/>
    <property type="project" value="InterPro"/>
</dbReference>
<name>J0N9F4_9ACTO</name>
<dbReference type="PATRIC" id="fig|1125718.3.peg.1629"/>
<evidence type="ECO:0000256" key="2">
    <source>
        <dbReference type="ARBA" id="ARBA00023125"/>
    </source>
</evidence>
<dbReference type="InterPro" id="IPR011991">
    <property type="entry name" value="ArsR-like_HTH"/>
</dbReference>
<evidence type="ECO:0000259" key="4">
    <source>
        <dbReference type="PROSITE" id="PS50987"/>
    </source>
</evidence>
<accession>J0N9F4</accession>
<keyword evidence="3" id="KW-0804">Transcription</keyword>
<dbReference type="PANTHER" id="PTHR33154:SF33">
    <property type="entry name" value="TRANSCRIPTIONAL REPRESSOR SDPR"/>
    <property type="match status" value="1"/>
</dbReference>
<dbReference type="EMBL" id="AKFT01000123">
    <property type="protein sequence ID" value="EJF43564.1"/>
    <property type="molecule type" value="Genomic_DNA"/>
</dbReference>
<evidence type="ECO:0000256" key="3">
    <source>
        <dbReference type="ARBA" id="ARBA00023163"/>
    </source>
</evidence>
<dbReference type="OrthoDB" id="3628603at2"/>
<gene>
    <name evidence="5" type="ORF">HMPREF1318_2526</name>
</gene>
<dbReference type="InterPro" id="IPR036388">
    <property type="entry name" value="WH-like_DNA-bd_sf"/>
</dbReference>
<dbReference type="PRINTS" id="PR00778">
    <property type="entry name" value="HTHARSR"/>
</dbReference>
<dbReference type="Proteomes" id="UP000002941">
    <property type="component" value="Unassembled WGS sequence"/>
</dbReference>
<dbReference type="GO" id="GO:0003677">
    <property type="term" value="F:DNA binding"/>
    <property type="evidence" value="ECO:0007669"/>
    <property type="project" value="UniProtKB-KW"/>
</dbReference>
<comment type="caution">
    <text evidence="5">The sequence shown here is derived from an EMBL/GenBank/DDBJ whole genome shotgun (WGS) entry which is preliminary data.</text>
</comment>
<dbReference type="AlphaFoldDB" id="J0N9F4"/>
<keyword evidence="1" id="KW-0805">Transcription regulation</keyword>
<dbReference type="Pfam" id="PF01022">
    <property type="entry name" value="HTH_5"/>
    <property type="match status" value="1"/>
</dbReference>
<protein>
    <submittedName>
        <fullName evidence="5">DNA-binding helix-turn-helix protein</fullName>
    </submittedName>
</protein>
<organism evidence="5 6">
    <name type="scientific">Actinomyces massiliensis F0489</name>
    <dbReference type="NCBI Taxonomy" id="1125718"/>
    <lineage>
        <taxon>Bacteria</taxon>
        <taxon>Bacillati</taxon>
        <taxon>Actinomycetota</taxon>
        <taxon>Actinomycetes</taxon>
        <taxon>Actinomycetales</taxon>
        <taxon>Actinomycetaceae</taxon>
        <taxon>Actinomyces</taxon>
    </lineage>
</organism>
<evidence type="ECO:0000313" key="5">
    <source>
        <dbReference type="EMBL" id="EJF43564.1"/>
    </source>
</evidence>
<reference evidence="5 6" key="1">
    <citation type="submission" date="2012-05" db="EMBL/GenBank/DDBJ databases">
        <authorList>
            <person name="Harkins D.M."/>
            <person name="Madupu R."/>
            <person name="Durkin A.S."/>
            <person name="Torralba M."/>
            <person name="Methe B."/>
            <person name="Sutton G.G."/>
            <person name="Nelson K.E."/>
        </authorList>
    </citation>
    <scope>NUCLEOTIDE SEQUENCE [LARGE SCALE GENOMIC DNA]</scope>
    <source>
        <strain evidence="5 6">F0489</strain>
    </source>
</reference>
<keyword evidence="2 5" id="KW-0238">DNA-binding</keyword>
<dbReference type="InterPro" id="IPR051081">
    <property type="entry name" value="HTH_MetalResp_TranReg"/>
</dbReference>
<keyword evidence="6" id="KW-1185">Reference proteome</keyword>
<feature type="domain" description="HTH arsR-type" evidence="4">
    <location>
        <begin position="1"/>
        <end position="92"/>
    </location>
</feature>
<sequence length="114" mass="12804">MTLNREQALQAFAEPRRRVILELVAENELPAGQISSQFSDVSASAVSQHLRVLKDVGLLVERRDGARRLYRADTDALEELRSYLNDLWASSLKVAQSITEAEHRGDADEQREVG</sequence>
<dbReference type="RefSeq" id="WP_008731831.1">
    <property type="nucleotide sequence ID" value="NZ_AKFT01000123.1"/>
</dbReference>
<evidence type="ECO:0000313" key="6">
    <source>
        <dbReference type="Proteomes" id="UP000002941"/>
    </source>
</evidence>
<dbReference type="PANTHER" id="PTHR33154">
    <property type="entry name" value="TRANSCRIPTIONAL REGULATOR, ARSR FAMILY"/>
    <property type="match status" value="1"/>
</dbReference>